<dbReference type="Gene3D" id="3.40.50.1820">
    <property type="entry name" value="alpha/beta hydrolase"/>
    <property type="match status" value="1"/>
</dbReference>
<feature type="domain" description="AB hydrolase-1" evidence="5">
    <location>
        <begin position="57"/>
        <end position="300"/>
    </location>
</feature>
<dbReference type="GO" id="GO:0034338">
    <property type="term" value="F:short-chain carboxylesterase activity"/>
    <property type="evidence" value="ECO:0007669"/>
    <property type="project" value="TreeGrafter"/>
</dbReference>
<dbReference type="Pfam" id="PF00561">
    <property type="entry name" value="Abhydrolase_1"/>
    <property type="match status" value="1"/>
</dbReference>
<dbReference type="InterPro" id="IPR029058">
    <property type="entry name" value="AB_hydrolase_fold"/>
</dbReference>
<dbReference type="NCBIfam" id="NF008218">
    <property type="entry name" value="PRK10985.1"/>
    <property type="match status" value="1"/>
</dbReference>
<feature type="active site" description="Charge relay system" evidence="4">
    <location>
        <position position="294"/>
    </location>
</feature>
<dbReference type="EMBL" id="UGYV01000001">
    <property type="protein sequence ID" value="SUI58888.1"/>
    <property type="molecule type" value="Genomic_DNA"/>
</dbReference>
<comment type="similarity">
    <text evidence="1">Belongs to the AB hydrolase superfamily. AB hydrolase 4 family.</text>
</comment>
<gene>
    <name evidence="6" type="ORF">NCTC10736_00083</name>
</gene>
<evidence type="ECO:0000313" key="6">
    <source>
        <dbReference type="EMBL" id="SUI58888.1"/>
    </source>
</evidence>
<dbReference type="InterPro" id="IPR012020">
    <property type="entry name" value="ABHD4"/>
</dbReference>
<dbReference type="InterPro" id="IPR000073">
    <property type="entry name" value="AB_hydrolase_1"/>
</dbReference>
<dbReference type="FunFam" id="3.40.50.1820:FF:000080">
    <property type="entry name" value="Alpha/beta hydrolase"/>
    <property type="match status" value="1"/>
</dbReference>
<evidence type="ECO:0000256" key="3">
    <source>
        <dbReference type="ARBA" id="ARBA00022801"/>
    </source>
</evidence>
<dbReference type="PROSITE" id="PS01133">
    <property type="entry name" value="UPF0017"/>
    <property type="match status" value="1"/>
</dbReference>
<dbReference type="PANTHER" id="PTHR10794">
    <property type="entry name" value="ABHYDROLASE DOMAIN-CONTAINING PROTEIN"/>
    <property type="match status" value="1"/>
</dbReference>
<evidence type="ECO:0000256" key="1">
    <source>
        <dbReference type="ARBA" id="ARBA00010884"/>
    </source>
</evidence>
<dbReference type="PIRSF" id="PIRSF005211">
    <property type="entry name" value="Ab_hydro_YheT"/>
    <property type="match status" value="1"/>
</dbReference>
<dbReference type="Proteomes" id="UP000255061">
    <property type="component" value="Unassembled WGS sequence"/>
</dbReference>
<evidence type="ECO:0000256" key="4">
    <source>
        <dbReference type="PIRSR" id="PIRSR005211-1"/>
    </source>
</evidence>
<dbReference type="InterPro" id="IPR050960">
    <property type="entry name" value="AB_hydrolase_4_sf"/>
</dbReference>
<feature type="active site" description="Charge relay system" evidence="4">
    <location>
        <position position="137"/>
    </location>
</feature>
<organism evidence="6 7">
    <name type="scientific">Shewanella morhuae</name>
    <dbReference type="NCBI Taxonomy" id="365591"/>
    <lineage>
        <taxon>Bacteria</taxon>
        <taxon>Pseudomonadati</taxon>
        <taxon>Pseudomonadota</taxon>
        <taxon>Gammaproteobacteria</taxon>
        <taxon>Alteromonadales</taxon>
        <taxon>Shewanellaceae</taxon>
        <taxon>Shewanella</taxon>
    </lineage>
</organism>
<dbReference type="RefSeq" id="WP_115405177.1">
    <property type="nucleotide sequence ID" value="NZ_UGYV01000001.1"/>
</dbReference>
<protein>
    <submittedName>
        <fullName evidence="6">Putative hydrolase</fullName>
    </submittedName>
</protein>
<dbReference type="SUPFAM" id="SSF53474">
    <property type="entry name" value="alpha/beta-Hydrolases"/>
    <property type="match status" value="1"/>
</dbReference>
<dbReference type="PANTHER" id="PTHR10794:SF94">
    <property type="entry name" value="ESTERASE YHET-RELATED"/>
    <property type="match status" value="1"/>
</dbReference>
<sequence>MPNIFMPPWWAKSPHIQTILPVFTKVAKPDLQRQRVELPDGDFIDLDWQGLPQVGKPIMVIIHGLEGSAQSHYARRILQACKAQQLAAVVHHHRSCSGEANRLARSYHSGDTDDLQFSLSILKNTYPHSPLLAVGYSLGGNVLTKYLGEYQDDSLLARAVVVSAPLQLSACAKRLEHGFSRVYQSHLIKQLRQKISHKLSDPDLAISMPLSQLEVDRLSTFYDFDDKVTAPLHGFDGVDDYYTRASGLPFVSRISKPTLIIHAKDDPFMTDAVIPRPSQLSGYVEYELHAHGGHVGFIDGGTPWKPHYYLESRVLQFLVGKYNLDQSNVSPINRDAIAQGNTDAHSL</sequence>
<evidence type="ECO:0000259" key="5">
    <source>
        <dbReference type="Pfam" id="PF00561"/>
    </source>
</evidence>
<dbReference type="AlphaFoldDB" id="A0A379ZBR4"/>
<keyword evidence="3 6" id="KW-0378">Hydrolase</keyword>
<accession>A0A379ZBR4</accession>
<reference evidence="6 7" key="1">
    <citation type="submission" date="2018-06" db="EMBL/GenBank/DDBJ databases">
        <authorList>
            <consortium name="Pathogen Informatics"/>
            <person name="Doyle S."/>
        </authorList>
    </citation>
    <scope>NUCLEOTIDE SEQUENCE [LARGE SCALE GENOMIC DNA]</scope>
    <source>
        <strain evidence="6 7">NCTC10736</strain>
    </source>
</reference>
<dbReference type="GO" id="GO:0047372">
    <property type="term" value="F:monoacylglycerol lipase activity"/>
    <property type="evidence" value="ECO:0007669"/>
    <property type="project" value="TreeGrafter"/>
</dbReference>
<evidence type="ECO:0000313" key="7">
    <source>
        <dbReference type="Proteomes" id="UP000255061"/>
    </source>
</evidence>
<keyword evidence="2" id="KW-0719">Serine esterase</keyword>
<dbReference type="InterPro" id="IPR000952">
    <property type="entry name" value="AB_hydrolase_4_CS"/>
</dbReference>
<evidence type="ECO:0000256" key="2">
    <source>
        <dbReference type="ARBA" id="ARBA00022487"/>
    </source>
</evidence>
<feature type="active site" description="Charge relay system" evidence="4">
    <location>
        <position position="266"/>
    </location>
</feature>
<proteinExistence type="inferred from homology"/>
<name>A0A379ZBR4_9GAMM</name>